<evidence type="ECO:0000256" key="2">
    <source>
        <dbReference type="ARBA" id="ARBA00022529"/>
    </source>
</evidence>
<comment type="similarity">
    <text evidence="1">Belongs to the DEFL family.</text>
</comment>
<comment type="caution">
    <text evidence="7">The sequence shown here is derived from an EMBL/GenBank/DDBJ whole genome shotgun (WGS) entry which is preliminary data.</text>
</comment>
<accession>A0A6A4PTB7</accession>
<feature type="signal peptide" evidence="6">
    <location>
        <begin position="1"/>
        <end position="26"/>
    </location>
</feature>
<evidence type="ECO:0000256" key="3">
    <source>
        <dbReference type="ARBA" id="ARBA00022577"/>
    </source>
</evidence>
<keyword evidence="5" id="KW-1015">Disulfide bond</keyword>
<protein>
    <recommendedName>
        <fullName evidence="9">Defensin-like protein</fullName>
    </recommendedName>
</protein>
<evidence type="ECO:0000256" key="6">
    <source>
        <dbReference type="SAM" id="SignalP"/>
    </source>
</evidence>
<keyword evidence="8" id="KW-1185">Reference proteome</keyword>
<dbReference type="OrthoDB" id="993238at2759"/>
<evidence type="ECO:0000256" key="5">
    <source>
        <dbReference type="ARBA" id="ARBA00023157"/>
    </source>
</evidence>
<reference evidence="8" key="1">
    <citation type="journal article" date="2020" name="Nat. Commun.">
        <title>Genome sequence of the cluster root forming white lupin.</title>
        <authorList>
            <person name="Hufnagel B."/>
            <person name="Marques A."/>
            <person name="Soriano A."/>
            <person name="Marques L."/>
            <person name="Divol F."/>
            <person name="Doumas P."/>
            <person name="Sallet E."/>
            <person name="Mancinotti D."/>
            <person name="Carrere S."/>
            <person name="Marande W."/>
            <person name="Arribat S."/>
            <person name="Keller J."/>
            <person name="Huneau C."/>
            <person name="Blein T."/>
            <person name="Aime D."/>
            <person name="Laguerre M."/>
            <person name="Taylor J."/>
            <person name="Schubert V."/>
            <person name="Nelson M."/>
            <person name="Geu-Flores F."/>
            <person name="Crespi M."/>
            <person name="Gallardo-Guerrero K."/>
            <person name="Delaux P.-M."/>
            <person name="Salse J."/>
            <person name="Berges H."/>
            <person name="Guyot R."/>
            <person name="Gouzy J."/>
            <person name="Peret B."/>
        </authorList>
    </citation>
    <scope>NUCLEOTIDE SEQUENCE [LARGE SCALE GENOMIC DNA]</scope>
    <source>
        <strain evidence="8">cv. Amiga</strain>
    </source>
</reference>
<evidence type="ECO:0000256" key="1">
    <source>
        <dbReference type="ARBA" id="ARBA00006722"/>
    </source>
</evidence>
<keyword evidence="2" id="KW-0929">Antimicrobial</keyword>
<keyword evidence="3" id="KW-0295">Fungicide</keyword>
<evidence type="ECO:0008006" key="9">
    <source>
        <dbReference type="Google" id="ProtNLM"/>
    </source>
</evidence>
<dbReference type="Pfam" id="PF25052">
    <property type="entry name" value="AtDEF-like"/>
    <property type="match status" value="1"/>
</dbReference>
<dbReference type="GO" id="GO:0031640">
    <property type="term" value="P:killing of cells of another organism"/>
    <property type="evidence" value="ECO:0007669"/>
    <property type="project" value="UniProtKB-KW"/>
</dbReference>
<name>A0A6A4PTB7_LUPAL</name>
<gene>
    <name evidence="7" type="ORF">Lalb_Chr11g0074891</name>
</gene>
<evidence type="ECO:0000313" key="7">
    <source>
        <dbReference type="EMBL" id="KAE9604733.1"/>
    </source>
</evidence>
<dbReference type="InterPro" id="IPR010851">
    <property type="entry name" value="DEFL"/>
</dbReference>
<evidence type="ECO:0000313" key="8">
    <source>
        <dbReference type="Proteomes" id="UP000447434"/>
    </source>
</evidence>
<keyword evidence="4" id="KW-0611">Plant defense</keyword>
<keyword evidence="6" id="KW-0732">Signal</keyword>
<dbReference type="EMBL" id="WOCE01000011">
    <property type="protein sequence ID" value="KAE9604733.1"/>
    <property type="molecule type" value="Genomic_DNA"/>
</dbReference>
<feature type="chain" id="PRO_5025436065" description="Defensin-like protein" evidence="6">
    <location>
        <begin position="27"/>
        <end position="92"/>
    </location>
</feature>
<evidence type="ECO:0000256" key="4">
    <source>
        <dbReference type="ARBA" id="ARBA00022821"/>
    </source>
</evidence>
<dbReference type="AlphaFoldDB" id="A0A6A4PTB7"/>
<proteinExistence type="inferred from homology"/>
<sequence>MANRELNYYHLFVILVLLVTVKLAAAEESRCIEYRGPCGPAGQCERNCKADHSDGVASCSFQSLCVCTYVKGCKPHHVKNAAVKFMAIPKQK</sequence>
<dbReference type="GO" id="GO:0050832">
    <property type="term" value="P:defense response to fungus"/>
    <property type="evidence" value="ECO:0007669"/>
    <property type="project" value="UniProtKB-KW"/>
</dbReference>
<dbReference type="Proteomes" id="UP000447434">
    <property type="component" value="Chromosome 11"/>
</dbReference>
<organism evidence="7 8">
    <name type="scientific">Lupinus albus</name>
    <name type="common">White lupine</name>
    <name type="synonym">Lupinus termis</name>
    <dbReference type="NCBI Taxonomy" id="3870"/>
    <lineage>
        <taxon>Eukaryota</taxon>
        <taxon>Viridiplantae</taxon>
        <taxon>Streptophyta</taxon>
        <taxon>Embryophyta</taxon>
        <taxon>Tracheophyta</taxon>
        <taxon>Spermatophyta</taxon>
        <taxon>Magnoliopsida</taxon>
        <taxon>eudicotyledons</taxon>
        <taxon>Gunneridae</taxon>
        <taxon>Pentapetalae</taxon>
        <taxon>rosids</taxon>
        <taxon>fabids</taxon>
        <taxon>Fabales</taxon>
        <taxon>Fabaceae</taxon>
        <taxon>Papilionoideae</taxon>
        <taxon>50 kb inversion clade</taxon>
        <taxon>genistoids sensu lato</taxon>
        <taxon>core genistoids</taxon>
        <taxon>Genisteae</taxon>
        <taxon>Lupinus</taxon>
    </lineage>
</organism>